<dbReference type="RefSeq" id="WP_220086283.1">
    <property type="nucleotide sequence ID" value="NZ_QLSX01000009.1"/>
</dbReference>
<dbReference type="GO" id="GO:0006865">
    <property type="term" value="P:amino acid transport"/>
    <property type="evidence" value="ECO:0007669"/>
    <property type="project" value="TreeGrafter"/>
</dbReference>
<accession>A0A328XVE9</accession>
<keyword evidence="2" id="KW-0813">Transport</keyword>
<feature type="chain" id="PRO_5016274946" evidence="4">
    <location>
        <begin position="28"/>
        <end position="83"/>
    </location>
</feature>
<evidence type="ECO:0000313" key="6">
    <source>
        <dbReference type="Proteomes" id="UP000249700"/>
    </source>
</evidence>
<keyword evidence="3 4" id="KW-0732">Signal</keyword>
<protein>
    <submittedName>
        <fullName evidence="5">General L-amino acid transport system substrate-binding protein</fullName>
    </submittedName>
</protein>
<evidence type="ECO:0000256" key="4">
    <source>
        <dbReference type="SAM" id="SignalP"/>
    </source>
</evidence>
<feature type="signal peptide" evidence="4">
    <location>
        <begin position="1"/>
        <end position="27"/>
    </location>
</feature>
<gene>
    <name evidence="5" type="ORF">BCL93_109184</name>
</gene>
<organism evidence="5 6">
    <name type="scientific">Onishia taeanensis</name>
    <dbReference type="NCBI Taxonomy" id="284577"/>
    <lineage>
        <taxon>Bacteria</taxon>
        <taxon>Pseudomonadati</taxon>
        <taxon>Pseudomonadota</taxon>
        <taxon>Gammaproteobacteria</taxon>
        <taxon>Oceanospirillales</taxon>
        <taxon>Halomonadaceae</taxon>
        <taxon>Onishia</taxon>
    </lineage>
</organism>
<evidence type="ECO:0000256" key="1">
    <source>
        <dbReference type="ARBA" id="ARBA00010333"/>
    </source>
</evidence>
<evidence type="ECO:0000256" key="3">
    <source>
        <dbReference type="ARBA" id="ARBA00022729"/>
    </source>
</evidence>
<name>A0A328XVE9_9GAMM</name>
<dbReference type="PANTHER" id="PTHR30085:SF7">
    <property type="entry name" value="AMINO-ACID ABC TRANSPORTER-BINDING PROTEIN YHDW-RELATED"/>
    <property type="match status" value="1"/>
</dbReference>
<dbReference type="SUPFAM" id="SSF53850">
    <property type="entry name" value="Periplasmic binding protein-like II"/>
    <property type="match status" value="1"/>
</dbReference>
<sequence>MLHNNKTLLCSATALMAAMLATGSAQAGETMDAVKERGQVVCGVSTGLPGFSTPDDQGNWEGIDVDVCHGVGSFQPSCPNRFH</sequence>
<dbReference type="InterPro" id="IPR051455">
    <property type="entry name" value="Bact_solute-bind_prot3"/>
</dbReference>
<dbReference type="Proteomes" id="UP000249700">
    <property type="component" value="Unassembled WGS sequence"/>
</dbReference>
<evidence type="ECO:0000313" key="5">
    <source>
        <dbReference type="EMBL" id="RAR59625.1"/>
    </source>
</evidence>
<reference evidence="5 6" key="1">
    <citation type="submission" date="2018-06" db="EMBL/GenBank/DDBJ databases">
        <title>Comparative analysis of microorganisms from saline springs in Andes Mountain Range, Colombia.</title>
        <authorList>
            <person name="Rubin E."/>
        </authorList>
    </citation>
    <scope>NUCLEOTIDE SEQUENCE [LARGE SCALE GENOMIC DNA]</scope>
    <source>
        <strain evidence="5 6">USBA-857</strain>
    </source>
</reference>
<proteinExistence type="inferred from homology"/>
<dbReference type="AlphaFoldDB" id="A0A328XVE9"/>
<dbReference type="EMBL" id="QLSX01000009">
    <property type="protein sequence ID" value="RAR59625.1"/>
    <property type="molecule type" value="Genomic_DNA"/>
</dbReference>
<evidence type="ECO:0000256" key="2">
    <source>
        <dbReference type="ARBA" id="ARBA00022448"/>
    </source>
</evidence>
<comment type="caution">
    <text evidence="5">The sequence shown here is derived from an EMBL/GenBank/DDBJ whole genome shotgun (WGS) entry which is preliminary data.</text>
</comment>
<comment type="similarity">
    <text evidence="1">Belongs to the bacterial solute-binding protein 3 family.</text>
</comment>
<dbReference type="Gene3D" id="3.40.190.10">
    <property type="entry name" value="Periplasmic binding protein-like II"/>
    <property type="match status" value="1"/>
</dbReference>
<dbReference type="PANTHER" id="PTHR30085">
    <property type="entry name" value="AMINO ACID ABC TRANSPORTER PERMEASE"/>
    <property type="match status" value="1"/>
</dbReference>